<dbReference type="InterPro" id="IPR002477">
    <property type="entry name" value="Peptidoglycan-bd-like"/>
</dbReference>
<evidence type="ECO:0000313" key="7">
    <source>
        <dbReference type="EMBL" id="SUZ33956.1"/>
    </source>
</evidence>
<keyword evidence="5" id="KW-1133">Transmembrane helix</keyword>
<reference evidence="8" key="1">
    <citation type="submission" date="2018-08" db="EMBL/GenBank/DDBJ databases">
        <authorList>
            <person name="Rodrigo-Torres L."/>
            <person name="Arahal R. D."/>
            <person name="Lucena T."/>
        </authorList>
    </citation>
    <scope>NUCLEOTIDE SEQUENCE [LARGE SCALE GENOMIC DNA]</scope>
    <source>
        <strain evidence="8">CECT 7235</strain>
    </source>
</reference>
<name>A0A3B0N1N9_9RHOB</name>
<dbReference type="InterPro" id="IPR023346">
    <property type="entry name" value="Lysozyme-like_dom_sf"/>
</dbReference>
<dbReference type="InterPro" id="IPR036366">
    <property type="entry name" value="PGBDSf"/>
</dbReference>
<dbReference type="CDD" id="cd00737">
    <property type="entry name" value="lyz_endolysin_autolysin"/>
    <property type="match status" value="1"/>
</dbReference>
<keyword evidence="2 4" id="KW-0081">Bacteriolytic enzyme</keyword>
<dbReference type="GO" id="GO:0003796">
    <property type="term" value="F:lysozyme activity"/>
    <property type="evidence" value="ECO:0007669"/>
    <property type="project" value="UniProtKB-EC"/>
</dbReference>
<evidence type="ECO:0000256" key="1">
    <source>
        <dbReference type="ARBA" id="ARBA00022529"/>
    </source>
</evidence>
<dbReference type="InterPro" id="IPR051018">
    <property type="entry name" value="Bacteriophage_GH24"/>
</dbReference>
<dbReference type="SUPFAM" id="SSF47090">
    <property type="entry name" value="PGBD-like"/>
    <property type="match status" value="1"/>
</dbReference>
<comment type="catalytic activity">
    <reaction evidence="4">
        <text>Hydrolysis of (1-&gt;4)-beta-linkages between N-acetylmuramic acid and N-acetyl-D-glucosamine residues in a peptidoglycan and between N-acetyl-D-glucosamine residues in chitodextrins.</text>
        <dbReference type="EC" id="3.2.1.17"/>
    </reaction>
</comment>
<keyword evidence="3" id="KW-1035">Host cytoplasm</keyword>
<feature type="transmembrane region" description="Helical" evidence="5">
    <location>
        <begin position="254"/>
        <end position="275"/>
    </location>
</feature>
<keyword evidence="4" id="KW-0326">Glycosidase</keyword>
<sequence length="299" mass="32099">MQTSAPGVTFLERHEGVVLKAYRCPAGIWTIGAGLTAASGVVKPRAGMVISRAEATGLLQKALRQNYEPAVKRTMPGAKQHEFDAGVSFHFNTGAIGRASWVQHWIDRNWGRVEHNLAAWNKGGGRVLPGLTRRRAEEYDLLADGDYGTGPARVEAGLATMVVELDRAELDAAHAGFKALGYNVGDSDLGFTIGGVRAFQRDHDLTVDGIVGRATLSTLQRMLDARAKAKQPAAAAAVGGTESTVQAGAEIDPALAWVGPAILTFAALFALWLAWRYRDAIAAKLAPRFPKLARYLWSI</sequence>
<evidence type="ECO:0000256" key="2">
    <source>
        <dbReference type="ARBA" id="ARBA00022638"/>
    </source>
</evidence>
<organism evidence="7 8">
    <name type="scientific">Roseinatronobacter ekhonensis</name>
    <dbReference type="NCBI Taxonomy" id="254356"/>
    <lineage>
        <taxon>Bacteria</taxon>
        <taxon>Pseudomonadati</taxon>
        <taxon>Pseudomonadota</taxon>
        <taxon>Alphaproteobacteria</taxon>
        <taxon>Rhodobacterales</taxon>
        <taxon>Paracoccaceae</taxon>
        <taxon>Roseinatronobacter</taxon>
    </lineage>
</organism>
<keyword evidence="8" id="KW-1185">Reference proteome</keyword>
<evidence type="ECO:0000313" key="8">
    <source>
        <dbReference type="Proteomes" id="UP000272908"/>
    </source>
</evidence>
<keyword evidence="4" id="KW-0378">Hydrolase</keyword>
<dbReference type="InterPro" id="IPR023347">
    <property type="entry name" value="Lysozyme_dom_sf"/>
</dbReference>
<comment type="similarity">
    <text evidence="4">Belongs to the glycosyl hydrolase 24 family.</text>
</comment>
<dbReference type="PANTHER" id="PTHR38107">
    <property type="match status" value="1"/>
</dbReference>
<dbReference type="Proteomes" id="UP000272908">
    <property type="component" value="Unassembled WGS sequence"/>
</dbReference>
<dbReference type="InterPro" id="IPR002196">
    <property type="entry name" value="Glyco_hydro_24"/>
</dbReference>
<feature type="domain" description="Peptidoglycan binding-like" evidence="6">
    <location>
        <begin position="193"/>
        <end position="219"/>
    </location>
</feature>
<keyword evidence="1 4" id="KW-0929">Antimicrobial</keyword>
<dbReference type="InterPro" id="IPR033907">
    <property type="entry name" value="Endolysin_autolysin"/>
</dbReference>
<dbReference type="Gene3D" id="1.10.101.10">
    <property type="entry name" value="PGBD-like superfamily/PGBD"/>
    <property type="match status" value="1"/>
</dbReference>
<keyword evidence="5" id="KW-0812">Transmembrane</keyword>
<dbReference type="GO" id="GO:0016998">
    <property type="term" value="P:cell wall macromolecule catabolic process"/>
    <property type="evidence" value="ECO:0007669"/>
    <property type="project" value="InterPro"/>
</dbReference>
<dbReference type="AlphaFoldDB" id="A0A3B0N1N9"/>
<protein>
    <recommendedName>
        <fullName evidence="4">Lysozyme</fullName>
        <ecNumber evidence="4">3.2.1.17</ecNumber>
    </recommendedName>
</protein>
<dbReference type="InterPro" id="IPR036365">
    <property type="entry name" value="PGBD-like_sf"/>
</dbReference>
<dbReference type="GO" id="GO:0042742">
    <property type="term" value="P:defense response to bacterium"/>
    <property type="evidence" value="ECO:0007669"/>
    <property type="project" value="UniProtKB-KW"/>
</dbReference>
<evidence type="ECO:0000256" key="5">
    <source>
        <dbReference type="SAM" id="Phobius"/>
    </source>
</evidence>
<dbReference type="Gene3D" id="1.10.530.40">
    <property type="match status" value="1"/>
</dbReference>
<evidence type="ECO:0000259" key="6">
    <source>
        <dbReference type="Pfam" id="PF01471"/>
    </source>
</evidence>
<gene>
    <name evidence="7" type="ORF">ROE7235_03737</name>
</gene>
<dbReference type="SUPFAM" id="SSF53955">
    <property type="entry name" value="Lysozyme-like"/>
    <property type="match status" value="1"/>
</dbReference>
<dbReference type="Pfam" id="PF00959">
    <property type="entry name" value="Phage_lysozyme"/>
    <property type="match status" value="1"/>
</dbReference>
<dbReference type="OrthoDB" id="5327667at2"/>
<evidence type="ECO:0000256" key="3">
    <source>
        <dbReference type="ARBA" id="ARBA00023200"/>
    </source>
</evidence>
<accession>A0A3B0N1N9</accession>
<dbReference type="GO" id="GO:0031640">
    <property type="term" value="P:killing of cells of another organism"/>
    <property type="evidence" value="ECO:0007669"/>
    <property type="project" value="UniProtKB-KW"/>
</dbReference>
<dbReference type="RefSeq" id="WP_121097329.1">
    <property type="nucleotide sequence ID" value="NZ_UIHC01000097.1"/>
</dbReference>
<dbReference type="PANTHER" id="PTHR38107:SF3">
    <property type="entry name" value="LYSOZYME RRRD-RELATED"/>
    <property type="match status" value="1"/>
</dbReference>
<proteinExistence type="inferred from homology"/>
<dbReference type="Pfam" id="PF01471">
    <property type="entry name" value="PG_binding_1"/>
    <property type="match status" value="1"/>
</dbReference>
<dbReference type="EC" id="3.2.1.17" evidence="4"/>
<evidence type="ECO:0000256" key="4">
    <source>
        <dbReference type="RuleBase" id="RU003788"/>
    </source>
</evidence>
<dbReference type="EMBL" id="UIHC01000097">
    <property type="protein sequence ID" value="SUZ33956.1"/>
    <property type="molecule type" value="Genomic_DNA"/>
</dbReference>
<dbReference type="GO" id="GO:0009253">
    <property type="term" value="P:peptidoglycan catabolic process"/>
    <property type="evidence" value="ECO:0007669"/>
    <property type="project" value="InterPro"/>
</dbReference>
<keyword evidence="5" id="KW-0472">Membrane</keyword>